<dbReference type="SUPFAM" id="SSF57959">
    <property type="entry name" value="Leucine zipper domain"/>
    <property type="match status" value="1"/>
</dbReference>
<dbReference type="AlphaFoldDB" id="A0AAV9IJA0"/>
<feature type="coiled-coil region" evidence="1">
    <location>
        <begin position="424"/>
        <end position="458"/>
    </location>
</feature>
<dbReference type="CDD" id="cd17039">
    <property type="entry name" value="Ubl_ubiquitin_like"/>
    <property type="match status" value="1"/>
</dbReference>
<evidence type="ECO:0000313" key="6">
    <source>
        <dbReference type="Proteomes" id="UP001300502"/>
    </source>
</evidence>
<dbReference type="SMART" id="SM00338">
    <property type="entry name" value="BRLZ"/>
    <property type="match status" value="1"/>
</dbReference>
<reference evidence="5 6" key="1">
    <citation type="submission" date="2022-07" db="EMBL/GenBank/DDBJ databases">
        <title>Genome-wide signatures of adaptation to extreme environments.</title>
        <authorList>
            <person name="Cho C.H."/>
            <person name="Yoon H.S."/>
        </authorList>
    </citation>
    <scope>NUCLEOTIDE SEQUENCE [LARGE SCALE GENOMIC DNA]</scope>
    <source>
        <strain evidence="5 6">108.79 E11</strain>
    </source>
</reference>
<sequence>MIRQADETFPLLLELPNGQRRQLQVSIHDTIVDVKKKLAQEFQLSDTLQFHFGNMELQDNKSLSDYGIPEIYEQAESLLRMIELGGLDAQKKPEALERMCIVVESLKNGVKDPKELISAVTRDSKNQPAENVNSNAANCSVQPDEQSRCGTSTSPGFSHHVAGTSNDAESSPILLPSSSTSANTKSPKLPLEKLDEPNMLDPDDLLTRLTDYLPDLFTPKGLSSLRSGMTPRAWYNNNNNNNNHNIHNSYSNNNTPRGLTSFEESSIDWSSMDYNNSNISNRQSMIETKEDRPTPNWIREFTSNWNIQSPKRKSRHSYDGSSSGQEDDNFSNDSSLEGLLKSGGEYSGNPSHSDNTNSNLENSRISDDPISEQQQQQQHETSRVKRRGRKRKHPEMTEEERKAYRAMQNRKSAERSRQRKKIQQEAYQKRMEQLCTENDELRSTVQALQSRLEYLENLLSVTIRRSG</sequence>
<comment type="caution">
    <text evidence="5">The sequence shown here is derived from an EMBL/GenBank/DDBJ whole genome shotgun (WGS) entry which is preliminary data.</text>
</comment>
<dbReference type="SUPFAM" id="SSF54236">
    <property type="entry name" value="Ubiquitin-like"/>
    <property type="match status" value="1"/>
</dbReference>
<evidence type="ECO:0000313" key="5">
    <source>
        <dbReference type="EMBL" id="KAK4527520.1"/>
    </source>
</evidence>
<dbReference type="Gene3D" id="1.20.5.170">
    <property type="match status" value="1"/>
</dbReference>
<dbReference type="PROSITE" id="PS00036">
    <property type="entry name" value="BZIP_BASIC"/>
    <property type="match status" value="1"/>
</dbReference>
<dbReference type="EMBL" id="JANCYU010000052">
    <property type="protein sequence ID" value="KAK4527520.1"/>
    <property type="molecule type" value="Genomic_DNA"/>
</dbReference>
<feature type="region of interest" description="Disordered" evidence="2">
    <location>
        <begin position="121"/>
        <end position="197"/>
    </location>
</feature>
<feature type="domain" description="Ubiquitin-like" evidence="3">
    <location>
        <begin position="9"/>
        <end position="70"/>
    </location>
</feature>
<name>A0AAV9IJA0_9RHOD</name>
<evidence type="ECO:0000259" key="4">
    <source>
        <dbReference type="PROSITE" id="PS50217"/>
    </source>
</evidence>
<dbReference type="Gene3D" id="3.10.20.90">
    <property type="entry name" value="Phosphatidylinositol 3-kinase Catalytic Subunit, Chain A, domain 1"/>
    <property type="match status" value="1"/>
</dbReference>
<dbReference type="PROSITE" id="PS50053">
    <property type="entry name" value="UBIQUITIN_2"/>
    <property type="match status" value="1"/>
</dbReference>
<dbReference type="InterPro" id="IPR004827">
    <property type="entry name" value="bZIP"/>
</dbReference>
<dbReference type="Pfam" id="PF00170">
    <property type="entry name" value="bZIP_1"/>
    <property type="match status" value="1"/>
</dbReference>
<feature type="region of interest" description="Disordered" evidence="2">
    <location>
        <begin position="280"/>
        <end position="420"/>
    </location>
</feature>
<keyword evidence="6" id="KW-1185">Reference proteome</keyword>
<feature type="compositionally biased region" description="Polar residues" evidence="2">
    <location>
        <begin position="348"/>
        <end position="363"/>
    </location>
</feature>
<dbReference type="InterPro" id="IPR000626">
    <property type="entry name" value="Ubiquitin-like_dom"/>
</dbReference>
<accession>A0AAV9IJA0</accession>
<evidence type="ECO:0000256" key="1">
    <source>
        <dbReference type="SAM" id="Coils"/>
    </source>
</evidence>
<evidence type="ECO:0008006" key="7">
    <source>
        <dbReference type="Google" id="ProtNLM"/>
    </source>
</evidence>
<gene>
    <name evidence="5" type="ORF">GAYE_SCF40G5442</name>
</gene>
<protein>
    <recommendedName>
        <fullName evidence="7">BZIP domain-containing protein</fullName>
    </recommendedName>
</protein>
<evidence type="ECO:0000259" key="3">
    <source>
        <dbReference type="PROSITE" id="PS50053"/>
    </source>
</evidence>
<dbReference type="InterPro" id="IPR046347">
    <property type="entry name" value="bZIP_sf"/>
</dbReference>
<feature type="compositionally biased region" description="Polar residues" evidence="2">
    <location>
        <begin position="126"/>
        <end position="156"/>
    </location>
</feature>
<feature type="compositionally biased region" description="Low complexity" evidence="2">
    <location>
        <begin position="170"/>
        <end position="181"/>
    </location>
</feature>
<proteinExistence type="predicted"/>
<organism evidence="5 6">
    <name type="scientific">Galdieria yellowstonensis</name>
    <dbReference type="NCBI Taxonomy" id="3028027"/>
    <lineage>
        <taxon>Eukaryota</taxon>
        <taxon>Rhodophyta</taxon>
        <taxon>Bangiophyceae</taxon>
        <taxon>Galdieriales</taxon>
        <taxon>Galdieriaceae</taxon>
        <taxon>Galdieria</taxon>
    </lineage>
</organism>
<keyword evidence="1" id="KW-0175">Coiled coil</keyword>
<evidence type="ECO:0000256" key="2">
    <source>
        <dbReference type="SAM" id="MobiDB-lite"/>
    </source>
</evidence>
<dbReference type="InterPro" id="IPR029071">
    <property type="entry name" value="Ubiquitin-like_domsf"/>
</dbReference>
<dbReference type="CDD" id="cd14686">
    <property type="entry name" value="bZIP"/>
    <property type="match status" value="1"/>
</dbReference>
<dbReference type="PROSITE" id="PS50217">
    <property type="entry name" value="BZIP"/>
    <property type="match status" value="1"/>
</dbReference>
<feature type="domain" description="BZIP" evidence="4">
    <location>
        <begin position="399"/>
        <end position="462"/>
    </location>
</feature>
<dbReference type="GO" id="GO:0003700">
    <property type="term" value="F:DNA-binding transcription factor activity"/>
    <property type="evidence" value="ECO:0007669"/>
    <property type="project" value="InterPro"/>
</dbReference>
<dbReference type="Proteomes" id="UP001300502">
    <property type="component" value="Unassembled WGS sequence"/>
</dbReference>
<feature type="compositionally biased region" description="Basic and acidic residues" evidence="2">
    <location>
        <begin position="394"/>
        <end position="403"/>
    </location>
</feature>
<feature type="compositionally biased region" description="Basic residues" evidence="2">
    <location>
        <begin position="384"/>
        <end position="393"/>
    </location>
</feature>